<feature type="domain" description="Granulins" evidence="6">
    <location>
        <begin position="133"/>
        <end position="146"/>
    </location>
</feature>
<dbReference type="WBParaSite" id="PSAMB.scaffold2576size22456.g18324.t1">
    <property type="protein sequence ID" value="PSAMB.scaffold2576size22456.g18324.t1"/>
    <property type="gene ID" value="PSAMB.scaffold2576size22456.g18324"/>
</dbReference>
<evidence type="ECO:0000256" key="5">
    <source>
        <dbReference type="SAM" id="SignalP"/>
    </source>
</evidence>
<dbReference type="PANTHER" id="PTHR12274:SF3">
    <property type="entry name" value="PROGRANULIN"/>
    <property type="match status" value="1"/>
</dbReference>
<dbReference type="Pfam" id="PF00396">
    <property type="entry name" value="Granulin"/>
    <property type="match status" value="4"/>
</dbReference>
<evidence type="ECO:0000256" key="3">
    <source>
        <dbReference type="ARBA" id="ARBA00022525"/>
    </source>
</evidence>
<dbReference type="PANTHER" id="PTHR12274">
    <property type="entry name" value="GRANULIN"/>
    <property type="match status" value="1"/>
</dbReference>
<comment type="similarity">
    <text evidence="2">Belongs to the granulin family.</text>
</comment>
<dbReference type="InterPro" id="IPR037277">
    <property type="entry name" value="Granulin_sf"/>
</dbReference>
<comment type="subcellular location">
    <subcellularLocation>
        <location evidence="1">Secreted</location>
    </subcellularLocation>
</comment>
<dbReference type="GO" id="GO:0005576">
    <property type="term" value="C:extracellular region"/>
    <property type="evidence" value="ECO:0007669"/>
    <property type="project" value="UniProtKB-SubCell"/>
</dbReference>
<keyword evidence="4" id="KW-1015">Disulfide bond</keyword>
<protein>
    <submittedName>
        <fullName evidence="8">Granulins domain-containing protein</fullName>
    </submittedName>
</protein>
<organism evidence="7 8">
    <name type="scientific">Plectus sambesii</name>
    <dbReference type="NCBI Taxonomy" id="2011161"/>
    <lineage>
        <taxon>Eukaryota</taxon>
        <taxon>Metazoa</taxon>
        <taxon>Ecdysozoa</taxon>
        <taxon>Nematoda</taxon>
        <taxon>Chromadorea</taxon>
        <taxon>Plectida</taxon>
        <taxon>Plectina</taxon>
        <taxon>Plectoidea</taxon>
        <taxon>Plectidae</taxon>
        <taxon>Plectus</taxon>
    </lineage>
</organism>
<keyword evidence="3" id="KW-0964">Secreted</keyword>
<feature type="domain" description="Granulins" evidence="6">
    <location>
        <begin position="54"/>
        <end position="67"/>
    </location>
</feature>
<dbReference type="FunFam" id="2.10.25.160:FF:000001">
    <property type="entry name" value="Granulin precursor"/>
    <property type="match status" value="1"/>
</dbReference>
<dbReference type="AlphaFoldDB" id="A0A914VV84"/>
<reference evidence="8" key="1">
    <citation type="submission" date="2022-11" db="UniProtKB">
        <authorList>
            <consortium name="WormBaseParasite"/>
        </authorList>
    </citation>
    <scope>IDENTIFICATION</scope>
</reference>
<keyword evidence="5" id="KW-0732">Signal</keyword>
<dbReference type="Proteomes" id="UP000887566">
    <property type="component" value="Unplaced"/>
</dbReference>
<evidence type="ECO:0000259" key="6">
    <source>
        <dbReference type="PROSITE" id="PS00799"/>
    </source>
</evidence>
<dbReference type="SMART" id="SM00277">
    <property type="entry name" value="GRAN"/>
    <property type="match status" value="4"/>
</dbReference>
<dbReference type="InterPro" id="IPR000118">
    <property type="entry name" value="Granulin"/>
</dbReference>
<evidence type="ECO:0000313" key="8">
    <source>
        <dbReference type="WBParaSite" id="PSAMB.scaffold2576size22456.g18324.t1"/>
    </source>
</evidence>
<sequence>MKYLLALVVLVAFSGANSNVICPDHKSQCPTDTTCCLLDNESYGCCPLPNAVCCDDHQHCCPEGATCNTEEGKCDKADGSSVRMHRKQAAQLRVGRNEIVCGDHQATCPTGTTCCQLDDGQWGCCPLPEAVCCNDHRHCCPHGTTCDTQLGRCNKRGTSITIPWSEKIEAKKIRAAHPMAAVTCPDKQTKCMGHSVCCTKTNGQTGCCPFVDGVCCANGRTCCPYSFTCDNERSVCLKSVGTEELSVPWQHLPSAIHRRDSRVVRCPDASECPSKTTCCPTSDGSAYSCCPLHKAVCCEHSCCAKGFKCAAQGKCEKLAAVDFLF</sequence>
<dbReference type="SUPFAM" id="SSF57277">
    <property type="entry name" value="Granulin repeat"/>
    <property type="match status" value="2"/>
</dbReference>
<evidence type="ECO:0000313" key="7">
    <source>
        <dbReference type="Proteomes" id="UP000887566"/>
    </source>
</evidence>
<dbReference type="PROSITE" id="PS00799">
    <property type="entry name" value="GRANULINS"/>
    <property type="match status" value="2"/>
</dbReference>
<evidence type="ECO:0000256" key="1">
    <source>
        <dbReference type="ARBA" id="ARBA00004613"/>
    </source>
</evidence>
<dbReference type="InterPro" id="IPR039036">
    <property type="entry name" value="Granulin_fam"/>
</dbReference>
<keyword evidence="7" id="KW-1185">Reference proteome</keyword>
<feature type="signal peptide" evidence="5">
    <location>
        <begin position="1"/>
        <end position="18"/>
    </location>
</feature>
<name>A0A914VV84_9BILA</name>
<feature type="chain" id="PRO_5037734199" evidence="5">
    <location>
        <begin position="19"/>
        <end position="325"/>
    </location>
</feature>
<accession>A0A914VV84</accession>
<evidence type="ECO:0000256" key="4">
    <source>
        <dbReference type="ARBA" id="ARBA00023157"/>
    </source>
</evidence>
<evidence type="ECO:0000256" key="2">
    <source>
        <dbReference type="ARBA" id="ARBA00010093"/>
    </source>
</evidence>
<proteinExistence type="inferred from homology"/>
<dbReference type="Gene3D" id="2.10.25.160">
    <property type="entry name" value="Granulin"/>
    <property type="match status" value="4"/>
</dbReference>